<dbReference type="EC" id="3.6.1.66" evidence="11"/>
<name>A0A381TZR8_9ZZZZ</name>
<reference evidence="17" key="1">
    <citation type="submission" date="2018-05" db="EMBL/GenBank/DDBJ databases">
        <authorList>
            <person name="Lanie J.A."/>
            <person name="Ng W.-L."/>
            <person name="Kazmierczak K.M."/>
            <person name="Andrzejewski T.M."/>
            <person name="Davidsen T.M."/>
            <person name="Wayne K.J."/>
            <person name="Tettelin H."/>
            <person name="Glass J.I."/>
            <person name="Rusch D."/>
            <person name="Podicherti R."/>
            <person name="Tsui H.-C.T."/>
            <person name="Winkler M.E."/>
        </authorList>
    </citation>
    <scope>NUCLEOTIDE SEQUENCE</scope>
</reference>
<keyword evidence="7" id="KW-0460">Magnesium</keyword>
<dbReference type="GO" id="GO:0000166">
    <property type="term" value="F:nucleotide binding"/>
    <property type="evidence" value="ECO:0007669"/>
    <property type="project" value="UniProtKB-KW"/>
</dbReference>
<dbReference type="Gene3D" id="3.90.950.10">
    <property type="match status" value="1"/>
</dbReference>
<dbReference type="FunFam" id="3.90.950.10:FF:000001">
    <property type="entry name" value="dITP/XTP pyrophosphatase"/>
    <property type="match status" value="1"/>
</dbReference>
<evidence type="ECO:0000256" key="16">
    <source>
        <dbReference type="ARBA" id="ARBA00083635"/>
    </source>
</evidence>
<keyword evidence="6" id="KW-0378">Hydrolase</keyword>
<evidence type="ECO:0000256" key="15">
    <source>
        <dbReference type="ARBA" id="ARBA00083186"/>
    </source>
</evidence>
<evidence type="ECO:0000256" key="3">
    <source>
        <dbReference type="ARBA" id="ARBA00011738"/>
    </source>
</evidence>
<dbReference type="NCBIfam" id="TIGR00042">
    <property type="entry name" value="RdgB/HAM1 family non-canonical purine NTP pyrophosphatase"/>
    <property type="match status" value="1"/>
</dbReference>
<sequence>MQLLVATTNAHKLSEIRSILTGLDVNLVSLSDFPPVIVPDETGDTFVANAREKALHYAAATGQLTLAEDSGLEIDGLNGEPGVHSARFNGDSYPERFKVIYARLANAERLRCRARFVCALVVVRGSNILFETRGTVEGQVANEPSGAAGFGYDPIFHYPPYGKTLAEVSREEKTAVSHRGKAVRALRNYLATNTALWET</sequence>
<evidence type="ECO:0000256" key="8">
    <source>
        <dbReference type="ARBA" id="ARBA00023080"/>
    </source>
</evidence>
<evidence type="ECO:0000256" key="1">
    <source>
        <dbReference type="ARBA" id="ARBA00001946"/>
    </source>
</evidence>
<evidence type="ECO:0000256" key="2">
    <source>
        <dbReference type="ARBA" id="ARBA00008023"/>
    </source>
</evidence>
<dbReference type="GO" id="GO:0036220">
    <property type="term" value="F:ITP diphosphatase activity"/>
    <property type="evidence" value="ECO:0007669"/>
    <property type="project" value="UniProtKB-EC"/>
</dbReference>
<evidence type="ECO:0000256" key="7">
    <source>
        <dbReference type="ARBA" id="ARBA00022842"/>
    </source>
</evidence>
<organism evidence="17">
    <name type="scientific">marine metagenome</name>
    <dbReference type="NCBI Taxonomy" id="408172"/>
    <lineage>
        <taxon>unclassified sequences</taxon>
        <taxon>metagenomes</taxon>
        <taxon>ecological metagenomes</taxon>
    </lineage>
</organism>
<evidence type="ECO:0000256" key="9">
    <source>
        <dbReference type="ARBA" id="ARBA00051875"/>
    </source>
</evidence>
<dbReference type="EMBL" id="UINC01005462">
    <property type="protein sequence ID" value="SVA21482.1"/>
    <property type="molecule type" value="Genomic_DNA"/>
</dbReference>
<evidence type="ECO:0000256" key="14">
    <source>
        <dbReference type="ARBA" id="ARBA00078805"/>
    </source>
</evidence>
<gene>
    <name evidence="17" type="ORF">METZ01_LOCUS74336</name>
</gene>
<evidence type="ECO:0000256" key="6">
    <source>
        <dbReference type="ARBA" id="ARBA00022801"/>
    </source>
</evidence>
<keyword evidence="4" id="KW-0479">Metal-binding</keyword>
<dbReference type="Pfam" id="PF01725">
    <property type="entry name" value="Ham1p_like"/>
    <property type="match status" value="1"/>
</dbReference>
<dbReference type="InterPro" id="IPR020922">
    <property type="entry name" value="dITP/XTP_pyrophosphatase"/>
</dbReference>
<dbReference type="PANTHER" id="PTHR11067:SF9">
    <property type="entry name" value="INOSINE TRIPHOSPHATE PYROPHOSPHATASE"/>
    <property type="match status" value="1"/>
</dbReference>
<dbReference type="HAMAP" id="MF_01405">
    <property type="entry name" value="Non_canon_purine_NTPase"/>
    <property type="match status" value="1"/>
</dbReference>
<evidence type="ECO:0000256" key="4">
    <source>
        <dbReference type="ARBA" id="ARBA00022723"/>
    </source>
</evidence>
<proteinExistence type="inferred from homology"/>
<comment type="catalytic activity">
    <reaction evidence="10">
        <text>XTP + H2O = XMP + diphosphate + H(+)</text>
        <dbReference type="Rhea" id="RHEA:28610"/>
        <dbReference type="ChEBI" id="CHEBI:15377"/>
        <dbReference type="ChEBI" id="CHEBI:15378"/>
        <dbReference type="ChEBI" id="CHEBI:33019"/>
        <dbReference type="ChEBI" id="CHEBI:57464"/>
        <dbReference type="ChEBI" id="CHEBI:61314"/>
        <dbReference type="EC" id="3.6.1.66"/>
    </reaction>
</comment>
<comment type="similarity">
    <text evidence="2">Belongs to the HAM1 NTPase family.</text>
</comment>
<dbReference type="InterPro" id="IPR029001">
    <property type="entry name" value="ITPase-like_fam"/>
</dbReference>
<dbReference type="PANTHER" id="PTHR11067">
    <property type="entry name" value="INOSINE TRIPHOSPHATE PYROPHOSPHATASE/HAM1 PROTEIN"/>
    <property type="match status" value="1"/>
</dbReference>
<dbReference type="GO" id="GO:0046872">
    <property type="term" value="F:metal ion binding"/>
    <property type="evidence" value="ECO:0007669"/>
    <property type="project" value="UniProtKB-KW"/>
</dbReference>
<comment type="subunit">
    <text evidence="3">Homodimer.</text>
</comment>
<keyword evidence="5" id="KW-0547">Nucleotide-binding</keyword>
<evidence type="ECO:0000256" key="11">
    <source>
        <dbReference type="ARBA" id="ARBA00066468"/>
    </source>
</evidence>
<comment type="catalytic activity">
    <reaction evidence="9">
        <text>dITP + H2O = dIMP + diphosphate + H(+)</text>
        <dbReference type="Rhea" id="RHEA:28342"/>
        <dbReference type="ChEBI" id="CHEBI:15377"/>
        <dbReference type="ChEBI" id="CHEBI:15378"/>
        <dbReference type="ChEBI" id="CHEBI:33019"/>
        <dbReference type="ChEBI" id="CHEBI:61194"/>
        <dbReference type="ChEBI" id="CHEBI:61382"/>
        <dbReference type="EC" id="3.6.1.66"/>
    </reaction>
</comment>
<dbReference type="GO" id="GO:0036222">
    <property type="term" value="F:XTP diphosphatase activity"/>
    <property type="evidence" value="ECO:0007669"/>
    <property type="project" value="UniProtKB-ARBA"/>
</dbReference>
<dbReference type="InterPro" id="IPR002637">
    <property type="entry name" value="RdgB/HAM1"/>
</dbReference>
<dbReference type="GO" id="GO:0009117">
    <property type="term" value="P:nucleotide metabolic process"/>
    <property type="evidence" value="ECO:0007669"/>
    <property type="project" value="UniProtKB-KW"/>
</dbReference>
<evidence type="ECO:0000256" key="5">
    <source>
        <dbReference type="ARBA" id="ARBA00022741"/>
    </source>
</evidence>
<keyword evidence="8" id="KW-0546">Nucleotide metabolism</keyword>
<accession>A0A381TZR8</accession>
<evidence type="ECO:0000256" key="12">
    <source>
        <dbReference type="ARBA" id="ARBA00071289"/>
    </source>
</evidence>
<dbReference type="GO" id="GO:0005829">
    <property type="term" value="C:cytosol"/>
    <property type="evidence" value="ECO:0007669"/>
    <property type="project" value="TreeGrafter"/>
</dbReference>
<evidence type="ECO:0000313" key="17">
    <source>
        <dbReference type="EMBL" id="SVA21482.1"/>
    </source>
</evidence>
<dbReference type="GO" id="GO:0035870">
    <property type="term" value="F:dITP diphosphatase activity"/>
    <property type="evidence" value="ECO:0007669"/>
    <property type="project" value="UniProtKB-ARBA"/>
</dbReference>
<dbReference type="GO" id="GO:0017111">
    <property type="term" value="F:ribonucleoside triphosphate phosphatase activity"/>
    <property type="evidence" value="ECO:0007669"/>
    <property type="project" value="InterPro"/>
</dbReference>
<evidence type="ECO:0000256" key="10">
    <source>
        <dbReference type="ARBA" id="ARBA00052017"/>
    </source>
</evidence>
<protein>
    <recommendedName>
        <fullName evidence="12">dITP/XTP pyrophosphatase</fullName>
        <ecNumber evidence="11">3.6.1.66</ecNumber>
    </recommendedName>
    <alternativeName>
        <fullName evidence="13">Non-canonical purine NTP pyrophosphatase</fullName>
    </alternativeName>
    <alternativeName>
        <fullName evidence="14">Non-standard purine NTP pyrophosphatase</fullName>
    </alternativeName>
    <alternativeName>
        <fullName evidence="16">Nucleoside-triphosphate diphosphatase</fullName>
    </alternativeName>
    <alternativeName>
        <fullName evidence="15">Nucleoside-triphosphate pyrophosphatase</fullName>
    </alternativeName>
</protein>
<comment type="cofactor">
    <cofactor evidence="1">
        <name>Mg(2+)</name>
        <dbReference type="ChEBI" id="CHEBI:18420"/>
    </cofactor>
</comment>
<dbReference type="CDD" id="cd00515">
    <property type="entry name" value="HAM1"/>
    <property type="match status" value="1"/>
</dbReference>
<dbReference type="GO" id="GO:0009146">
    <property type="term" value="P:purine nucleoside triphosphate catabolic process"/>
    <property type="evidence" value="ECO:0007669"/>
    <property type="project" value="UniProtKB-ARBA"/>
</dbReference>
<dbReference type="SUPFAM" id="SSF52972">
    <property type="entry name" value="ITPase-like"/>
    <property type="match status" value="1"/>
</dbReference>
<evidence type="ECO:0000256" key="13">
    <source>
        <dbReference type="ARBA" id="ARBA00075987"/>
    </source>
</evidence>
<dbReference type="AlphaFoldDB" id="A0A381TZR8"/>